<evidence type="ECO:0000313" key="3">
    <source>
        <dbReference type="Proteomes" id="UP000623250"/>
    </source>
</evidence>
<comment type="caution">
    <text evidence="2">The sequence shown here is derived from an EMBL/GenBank/DDBJ whole genome shotgun (WGS) entry which is preliminary data.</text>
</comment>
<evidence type="ECO:0000313" key="2">
    <source>
        <dbReference type="EMBL" id="MBJ7544017.1"/>
    </source>
</evidence>
<dbReference type="Proteomes" id="UP000623250">
    <property type="component" value="Unassembled WGS sequence"/>
</dbReference>
<feature type="domain" description="AAA" evidence="1">
    <location>
        <begin position="1"/>
        <end position="55"/>
    </location>
</feature>
<dbReference type="SUPFAM" id="SSF52540">
    <property type="entry name" value="P-loop containing nucleoside triphosphate hydrolases"/>
    <property type="match status" value="1"/>
</dbReference>
<dbReference type="Gene3D" id="3.40.50.300">
    <property type="entry name" value="P-loop containing nucleotide triphosphate hydrolases"/>
    <property type="match status" value="1"/>
</dbReference>
<reference evidence="2 3" key="1">
    <citation type="submission" date="2020-12" db="EMBL/GenBank/DDBJ databases">
        <title>Revised draft genomes of Rhodomicrobium vannielii ATCC 17100 and Rhodomicrobium udaipurense JA643.</title>
        <authorList>
            <person name="Conners E.M."/>
            <person name="Davenport E.J."/>
            <person name="Bose A."/>
        </authorList>
    </citation>
    <scope>NUCLEOTIDE SEQUENCE [LARGE SCALE GENOMIC DNA]</scope>
    <source>
        <strain evidence="2 3">JA643</strain>
    </source>
</reference>
<dbReference type="AlphaFoldDB" id="A0A8I1KJP2"/>
<evidence type="ECO:0000259" key="1">
    <source>
        <dbReference type="Pfam" id="PF13614"/>
    </source>
</evidence>
<protein>
    <submittedName>
        <fullName evidence="2">ParA family protein</fullName>
    </submittedName>
</protein>
<gene>
    <name evidence="2" type="ORF">JDN41_10670</name>
</gene>
<keyword evidence="3" id="KW-1185">Reference proteome</keyword>
<accession>A0A8I1KJP2</accession>
<dbReference type="InterPro" id="IPR027417">
    <property type="entry name" value="P-loop_NTPase"/>
</dbReference>
<sequence length="134" mass="14564">IIFDCAPGISAFTTAAMMISDHIVVPTIPDFLSTLGVAAFTASILKEIRQKRPELSANVLIARKNNTRHHAQYHNIIIDKAKLSSGTFGVFDTVIPESTAMAQAMNLIDGTYTQKYSKLSDVLSNLAAEIRGLK</sequence>
<feature type="non-terminal residue" evidence="2">
    <location>
        <position position="1"/>
    </location>
</feature>
<dbReference type="EMBL" id="JAEMUK010000026">
    <property type="protein sequence ID" value="MBJ7544017.1"/>
    <property type="molecule type" value="Genomic_DNA"/>
</dbReference>
<organism evidence="2 3">
    <name type="scientific">Rhodomicrobium udaipurense</name>
    <dbReference type="NCBI Taxonomy" id="1202716"/>
    <lineage>
        <taxon>Bacteria</taxon>
        <taxon>Pseudomonadati</taxon>
        <taxon>Pseudomonadota</taxon>
        <taxon>Alphaproteobacteria</taxon>
        <taxon>Hyphomicrobiales</taxon>
        <taxon>Hyphomicrobiaceae</taxon>
        <taxon>Rhodomicrobium</taxon>
    </lineage>
</organism>
<proteinExistence type="predicted"/>
<dbReference type="InterPro" id="IPR025669">
    <property type="entry name" value="AAA_dom"/>
</dbReference>
<name>A0A8I1KJP2_9HYPH</name>
<dbReference type="RefSeq" id="WP_199502418.1">
    <property type="nucleotide sequence ID" value="NZ_JAEMUK010000026.1"/>
</dbReference>
<dbReference type="Pfam" id="PF13614">
    <property type="entry name" value="AAA_31"/>
    <property type="match status" value="1"/>
</dbReference>